<dbReference type="AlphaFoldDB" id="A0A8D8YY89"/>
<feature type="region of interest" description="Disordered" evidence="1">
    <location>
        <begin position="131"/>
        <end position="156"/>
    </location>
</feature>
<keyword evidence="2" id="KW-0472">Membrane</keyword>
<keyword evidence="2" id="KW-1133">Transmembrane helix</keyword>
<evidence type="ECO:0000256" key="1">
    <source>
        <dbReference type="SAM" id="MobiDB-lite"/>
    </source>
</evidence>
<dbReference type="PANTHER" id="PTHR21505">
    <property type="entry name" value="MADF DOMAIN-CONTAINING PROTEIN-RELATED"/>
    <property type="match status" value="1"/>
</dbReference>
<evidence type="ECO:0000313" key="4">
    <source>
        <dbReference type="EMBL" id="CAG6737435.1"/>
    </source>
</evidence>
<sequence length="200" mass="23080">MTEQSAFYAPQFLRHFIELYRSHPCLWQIKNPNYGNKSMRKAAYEDLVDLTKTIVQDCDEDYIKKKIDSLRGSYRRETKKVNSSKAAGMTGEAIYTPKLWYYDLVSFVADQEEAHGRAYPDSVPSPIQIHLRPPGESSPDNLDNSETNEMDMYNGGDMTDSDTVVDPLPLQVFLALSFVFHFCCILFFIHMLQFELILQL</sequence>
<organism evidence="4">
    <name type="scientific">Cacopsylla melanoneura</name>
    <dbReference type="NCBI Taxonomy" id="428564"/>
    <lineage>
        <taxon>Eukaryota</taxon>
        <taxon>Metazoa</taxon>
        <taxon>Ecdysozoa</taxon>
        <taxon>Arthropoda</taxon>
        <taxon>Hexapoda</taxon>
        <taxon>Insecta</taxon>
        <taxon>Pterygota</taxon>
        <taxon>Neoptera</taxon>
        <taxon>Paraneoptera</taxon>
        <taxon>Hemiptera</taxon>
        <taxon>Sternorrhyncha</taxon>
        <taxon>Psylloidea</taxon>
        <taxon>Psyllidae</taxon>
        <taxon>Psyllinae</taxon>
        <taxon>Cacopsylla</taxon>
    </lineage>
</organism>
<dbReference type="InterPro" id="IPR006578">
    <property type="entry name" value="MADF-dom"/>
</dbReference>
<dbReference type="SMART" id="SM00595">
    <property type="entry name" value="MADF"/>
    <property type="match status" value="1"/>
</dbReference>
<accession>A0A8D8YY89</accession>
<dbReference type="EMBL" id="HBUF01403237">
    <property type="protein sequence ID" value="CAG6737434.1"/>
    <property type="molecule type" value="Transcribed_RNA"/>
</dbReference>
<dbReference type="PANTHER" id="PTHR21505:SF8">
    <property type="entry name" value="DPT-YFP REPRESSOR BY OVEREXPRESSION, ISOFORM D-RELATED"/>
    <property type="match status" value="1"/>
</dbReference>
<feature type="domain" description="MADF" evidence="3">
    <location>
        <begin position="15"/>
        <end position="113"/>
    </location>
</feature>
<keyword evidence="2" id="KW-0812">Transmembrane</keyword>
<proteinExistence type="predicted"/>
<reference evidence="4" key="1">
    <citation type="submission" date="2021-05" db="EMBL/GenBank/DDBJ databases">
        <authorList>
            <person name="Alioto T."/>
            <person name="Alioto T."/>
            <person name="Gomez Garrido J."/>
        </authorList>
    </citation>
    <scope>NUCLEOTIDE SEQUENCE</scope>
</reference>
<feature type="transmembrane region" description="Helical" evidence="2">
    <location>
        <begin position="168"/>
        <end position="189"/>
    </location>
</feature>
<feature type="compositionally biased region" description="Polar residues" evidence="1">
    <location>
        <begin position="138"/>
        <end position="147"/>
    </location>
</feature>
<dbReference type="Pfam" id="PF10545">
    <property type="entry name" value="MADF_DNA_bdg"/>
    <property type="match status" value="1"/>
</dbReference>
<evidence type="ECO:0000259" key="3">
    <source>
        <dbReference type="PROSITE" id="PS51029"/>
    </source>
</evidence>
<dbReference type="PROSITE" id="PS51029">
    <property type="entry name" value="MADF"/>
    <property type="match status" value="1"/>
</dbReference>
<dbReference type="EMBL" id="HBUF01403238">
    <property type="protein sequence ID" value="CAG6737435.1"/>
    <property type="molecule type" value="Transcribed_RNA"/>
</dbReference>
<protein>
    <recommendedName>
        <fullName evidence="3">MADF domain-containing protein</fullName>
    </recommendedName>
</protein>
<name>A0A8D8YY89_9HEMI</name>
<evidence type="ECO:0000256" key="2">
    <source>
        <dbReference type="SAM" id="Phobius"/>
    </source>
</evidence>